<accession>A0A2S3ZZ09</accession>
<dbReference type="HAMAP" id="MF_01328_B">
    <property type="entry name" value="Ribosomal_uL4_B"/>
    <property type="match status" value="1"/>
</dbReference>
<dbReference type="InterPro" id="IPR013005">
    <property type="entry name" value="Ribosomal_uL4-like"/>
</dbReference>
<sequence>MTTVKVDLPADIFDVQTNVPLLHQVVVAQLAAARQGTHKTKTRAEVSGAGRKPHAQKGTGRARQGSIRAPHMTGGGVVHGPTPRDYSQRTPKKMKAAALRGALSDRARNGRIHVIAELFAGSKPSTKAAMATLAGVSSRKNLLVVIERANDVAALSVRNITNLHVLYVDQLNTYDVLVSDDIVFTQAAYEVFVSGRAAAEAFASSMLLVEDLVSEDADDAEGTIKGNKDSMKYHVPGSRWYDATVAEVWFATVEEAKAAGFVPAGGEAAQTIEEDAK</sequence>
<dbReference type="AlphaFoldDB" id="A0A2S3ZZ09"/>
<dbReference type="RefSeq" id="WP_103464866.1">
    <property type="nucleotide sequence ID" value="NZ_PPXC01000004.1"/>
</dbReference>
<evidence type="ECO:0000313" key="10">
    <source>
        <dbReference type="Proteomes" id="UP000237061"/>
    </source>
</evidence>
<comment type="subunit">
    <text evidence="7">Part of the 50S ribosomal subunit.</text>
</comment>
<dbReference type="GO" id="GO:0005840">
    <property type="term" value="C:ribosome"/>
    <property type="evidence" value="ECO:0007669"/>
    <property type="project" value="UniProtKB-KW"/>
</dbReference>
<dbReference type="GO" id="GO:0003735">
    <property type="term" value="F:structural constituent of ribosome"/>
    <property type="evidence" value="ECO:0007669"/>
    <property type="project" value="InterPro"/>
</dbReference>
<dbReference type="GO" id="GO:1990904">
    <property type="term" value="C:ribonucleoprotein complex"/>
    <property type="evidence" value="ECO:0007669"/>
    <property type="project" value="UniProtKB-KW"/>
</dbReference>
<evidence type="ECO:0000256" key="1">
    <source>
        <dbReference type="ARBA" id="ARBA00010528"/>
    </source>
</evidence>
<keyword evidence="5 7" id="KW-0687">Ribonucleoprotein</keyword>
<proteinExistence type="inferred from homology"/>
<dbReference type="FunFam" id="3.40.1370.10:FF:000004">
    <property type="entry name" value="50S ribosomal protein L4"/>
    <property type="match status" value="1"/>
</dbReference>
<evidence type="ECO:0000256" key="7">
    <source>
        <dbReference type="HAMAP-Rule" id="MF_01328"/>
    </source>
</evidence>
<comment type="function">
    <text evidence="7">One of the primary rRNA binding proteins, this protein initially binds near the 5'-end of the 23S rRNA. It is important during the early stages of 50S assembly. It makes multiple contacts with different domains of the 23S rRNA in the assembled 50S subunit and ribosome.</text>
</comment>
<dbReference type="SUPFAM" id="SSF52166">
    <property type="entry name" value="Ribosomal protein L4"/>
    <property type="match status" value="1"/>
</dbReference>
<keyword evidence="3 7" id="KW-0694">RNA-binding</keyword>
<comment type="function">
    <text evidence="7">Forms part of the polypeptide exit tunnel.</text>
</comment>
<reference evidence="9 10" key="1">
    <citation type="submission" date="2018-01" db="EMBL/GenBank/DDBJ databases">
        <title>Arthrobacter sp. nov., from glaciers in China.</title>
        <authorList>
            <person name="Liu Q."/>
            <person name="Xin Y.-H."/>
        </authorList>
    </citation>
    <scope>NUCLEOTIDE SEQUENCE [LARGE SCALE GENOMIC DNA]</scope>
    <source>
        <strain evidence="9 10">HLT2-12-2</strain>
    </source>
</reference>
<comment type="caution">
    <text evidence="9">The sequence shown here is derived from an EMBL/GenBank/DDBJ whole genome shotgun (WGS) entry which is preliminary data.</text>
</comment>
<evidence type="ECO:0000256" key="8">
    <source>
        <dbReference type="SAM" id="MobiDB-lite"/>
    </source>
</evidence>
<dbReference type="PANTHER" id="PTHR10746:SF6">
    <property type="entry name" value="LARGE RIBOSOMAL SUBUNIT PROTEIN UL4M"/>
    <property type="match status" value="1"/>
</dbReference>
<gene>
    <name evidence="7" type="primary">rplD</name>
    <name evidence="9" type="ORF">CVS27_06165</name>
</gene>
<evidence type="ECO:0000256" key="2">
    <source>
        <dbReference type="ARBA" id="ARBA00022730"/>
    </source>
</evidence>
<dbReference type="GO" id="GO:0019843">
    <property type="term" value="F:rRNA binding"/>
    <property type="evidence" value="ECO:0007669"/>
    <property type="project" value="UniProtKB-UniRule"/>
</dbReference>
<keyword evidence="10" id="KW-1185">Reference proteome</keyword>
<dbReference type="PANTHER" id="PTHR10746">
    <property type="entry name" value="50S RIBOSOMAL PROTEIN L4"/>
    <property type="match status" value="1"/>
</dbReference>
<dbReference type="NCBIfam" id="TIGR03953">
    <property type="entry name" value="rplD_bact"/>
    <property type="match status" value="1"/>
</dbReference>
<name>A0A2S3ZZ09_ARTGL</name>
<keyword evidence="2 7" id="KW-0699">rRNA-binding</keyword>
<comment type="similarity">
    <text evidence="1 7">Belongs to the universal ribosomal protein uL4 family.</text>
</comment>
<keyword evidence="4 7" id="KW-0689">Ribosomal protein</keyword>
<evidence type="ECO:0000256" key="3">
    <source>
        <dbReference type="ARBA" id="ARBA00022884"/>
    </source>
</evidence>
<dbReference type="Pfam" id="PF00573">
    <property type="entry name" value="Ribosomal_L4"/>
    <property type="match status" value="1"/>
</dbReference>
<protein>
    <recommendedName>
        <fullName evidence="6 7">Large ribosomal subunit protein uL4</fullName>
    </recommendedName>
</protein>
<dbReference type="GO" id="GO:0006412">
    <property type="term" value="P:translation"/>
    <property type="evidence" value="ECO:0007669"/>
    <property type="project" value="UniProtKB-UniRule"/>
</dbReference>
<evidence type="ECO:0000256" key="6">
    <source>
        <dbReference type="ARBA" id="ARBA00035244"/>
    </source>
</evidence>
<dbReference type="InterPro" id="IPR023574">
    <property type="entry name" value="Ribosomal_uL4_dom_sf"/>
</dbReference>
<dbReference type="InterPro" id="IPR002136">
    <property type="entry name" value="Ribosomal_uL4"/>
</dbReference>
<dbReference type="EMBL" id="PPXC01000004">
    <property type="protein sequence ID" value="POH74152.1"/>
    <property type="molecule type" value="Genomic_DNA"/>
</dbReference>
<evidence type="ECO:0000256" key="4">
    <source>
        <dbReference type="ARBA" id="ARBA00022980"/>
    </source>
</evidence>
<evidence type="ECO:0000313" key="9">
    <source>
        <dbReference type="EMBL" id="POH74152.1"/>
    </source>
</evidence>
<feature type="region of interest" description="Disordered" evidence="8">
    <location>
        <begin position="34"/>
        <end position="90"/>
    </location>
</feature>
<dbReference type="Gene3D" id="3.40.1370.10">
    <property type="match status" value="1"/>
</dbReference>
<dbReference type="Proteomes" id="UP000237061">
    <property type="component" value="Unassembled WGS sequence"/>
</dbReference>
<organism evidence="9 10">
    <name type="scientific">Arthrobacter glacialis</name>
    <dbReference type="NCBI Taxonomy" id="1664"/>
    <lineage>
        <taxon>Bacteria</taxon>
        <taxon>Bacillati</taxon>
        <taxon>Actinomycetota</taxon>
        <taxon>Actinomycetes</taxon>
        <taxon>Micrococcales</taxon>
        <taxon>Micrococcaceae</taxon>
        <taxon>Arthrobacter</taxon>
    </lineage>
</organism>
<evidence type="ECO:0000256" key="5">
    <source>
        <dbReference type="ARBA" id="ARBA00023274"/>
    </source>
</evidence>